<accession>A0A2W5ERD6</accession>
<dbReference type="Pfam" id="PF00293">
    <property type="entry name" value="NUDIX"/>
    <property type="match status" value="1"/>
</dbReference>
<dbReference type="CDD" id="cd18873">
    <property type="entry name" value="NUDIX_NadM_like"/>
    <property type="match status" value="1"/>
</dbReference>
<dbReference type="SUPFAM" id="SSF55811">
    <property type="entry name" value="Nudix"/>
    <property type="match status" value="1"/>
</dbReference>
<dbReference type="InterPro" id="IPR000086">
    <property type="entry name" value="NUDIX_hydrolase_dom"/>
</dbReference>
<gene>
    <name evidence="2" type="ORF">DI598_13840</name>
</gene>
<evidence type="ECO:0000313" key="2">
    <source>
        <dbReference type="EMBL" id="PZP45053.1"/>
    </source>
</evidence>
<evidence type="ECO:0000259" key="1">
    <source>
        <dbReference type="Pfam" id="PF00293"/>
    </source>
</evidence>
<reference evidence="2 3" key="1">
    <citation type="submission" date="2017-11" db="EMBL/GenBank/DDBJ databases">
        <title>Infants hospitalized years apart are colonized by the same room-sourced microbial strains.</title>
        <authorList>
            <person name="Brooks B."/>
            <person name="Olm M.R."/>
            <person name="Firek B.A."/>
            <person name="Baker R."/>
            <person name="Thomas B.C."/>
            <person name="Morowitz M.J."/>
            <person name="Banfield J.F."/>
        </authorList>
    </citation>
    <scope>NUCLEOTIDE SEQUENCE [LARGE SCALE GENOMIC DNA]</scope>
    <source>
        <strain evidence="2">S2_009_000_R2_76</strain>
    </source>
</reference>
<dbReference type="Proteomes" id="UP000249645">
    <property type="component" value="Unassembled WGS sequence"/>
</dbReference>
<organism evidence="2 3">
    <name type="scientific">Pseudopedobacter saltans</name>
    <dbReference type="NCBI Taxonomy" id="151895"/>
    <lineage>
        <taxon>Bacteria</taxon>
        <taxon>Pseudomonadati</taxon>
        <taxon>Bacteroidota</taxon>
        <taxon>Sphingobacteriia</taxon>
        <taxon>Sphingobacteriales</taxon>
        <taxon>Sphingobacteriaceae</taxon>
        <taxon>Pseudopedobacter</taxon>
    </lineage>
</organism>
<feature type="non-terminal residue" evidence="2">
    <location>
        <position position="88"/>
    </location>
</feature>
<name>A0A2W5ERD6_9SPHI</name>
<dbReference type="PANTHER" id="PTHR43736:SF4">
    <property type="entry name" value="SLR1690 PROTEIN"/>
    <property type="match status" value="1"/>
</dbReference>
<dbReference type="EMBL" id="QFOI01000287">
    <property type="protein sequence ID" value="PZP45053.1"/>
    <property type="molecule type" value="Genomic_DNA"/>
</dbReference>
<feature type="domain" description="Nudix hydrolase" evidence="1">
    <location>
        <begin position="13"/>
        <end position="77"/>
    </location>
</feature>
<protein>
    <submittedName>
        <fullName evidence="2">DNA mismatch repair protein MutT</fullName>
    </submittedName>
</protein>
<sequence length="88" mass="9885">MQSIYSDETGLLLAIDCIIFGFDGESLKLLAIKRGFEPYKGEWSLLGGFVKPTESIEDAASRILKDLTGLEGVYLEQMHLFSEPKREE</sequence>
<dbReference type="AlphaFoldDB" id="A0A2W5ERD6"/>
<dbReference type="PANTHER" id="PTHR43736">
    <property type="entry name" value="ADP-RIBOSE PYROPHOSPHATASE"/>
    <property type="match status" value="1"/>
</dbReference>
<dbReference type="Gene3D" id="3.90.79.10">
    <property type="entry name" value="Nucleoside Triphosphate Pyrophosphohydrolase"/>
    <property type="match status" value="1"/>
</dbReference>
<proteinExistence type="predicted"/>
<dbReference type="InterPro" id="IPR015797">
    <property type="entry name" value="NUDIX_hydrolase-like_dom_sf"/>
</dbReference>
<evidence type="ECO:0000313" key="3">
    <source>
        <dbReference type="Proteomes" id="UP000249645"/>
    </source>
</evidence>
<comment type="caution">
    <text evidence="2">The sequence shown here is derived from an EMBL/GenBank/DDBJ whole genome shotgun (WGS) entry which is preliminary data.</text>
</comment>